<feature type="region of interest" description="Disordered" evidence="1">
    <location>
        <begin position="15"/>
        <end position="50"/>
    </location>
</feature>
<name>A0AAD6V0M1_9AGAR</name>
<dbReference type="AlphaFoldDB" id="A0AAD6V0M1"/>
<accession>A0AAD6V0M1</accession>
<evidence type="ECO:0000313" key="3">
    <source>
        <dbReference type="Proteomes" id="UP001219525"/>
    </source>
</evidence>
<feature type="compositionally biased region" description="Low complexity" evidence="1">
    <location>
        <begin position="124"/>
        <end position="136"/>
    </location>
</feature>
<keyword evidence="3" id="KW-1185">Reference proteome</keyword>
<feature type="region of interest" description="Disordered" evidence="1">
    <location>
        <begin position="124"/>
        <end position="198"/>
    </location>
</feature>
<dbReference type="InterPro" id="IPR036388">
    <property type="entry name" value="WH-like_DNA-bd_sf"/>
</dbReference>
<feature type="compositionally biased region" description="Basic and acidic residues" evidence="1">
    <location>
        <begin position="162"/>
        <end position="184"/>
    </location>
</feature>
<evidence type="ECO:0000313" key="2">
    <source>
        <dbReference type="EMBL" id="KAJ7199858.1"/>
    </source>
</evidence>
<sequence length="198" mass="22194">MQGRAILLYEKSMFQRKKKRRRKGNAPVTATEPDASDSDSNSDSDDEGCFGLADADSKAIYCKDFVKEPNDGKEWGKSVDPIMRQYISTKLCRRDMTDRYFNNPPRKPPTGECCDNCVRNAMVSASSSAPSRPTTPERQSPPSSAHSTPSKDRNANGKRPIVRGEPRTRRKLEEHLKSAREALEPSRTLAPPDLPRKI</sequence>
<feature type="compositionally biased region" description="Acidic residues" evidence="1">
    <location>
        <begin position="34"/>
        <end position="48"/>
    </location>
</feature>
<feature type="compositionally biased region" description="Basic residues" evidence="1">
    <location>
        <begin position="15"/>
        <end position="24"/>
    </location>
</feature>
<dbReference type="Gene3D" id="1.10.10.10">
    <property type="entry name" value="Winged helix-like DNA-binding domain superfamily/Winged helix DNA-binding domain"/>
    <property type="match status" value="1"/>
</dbReference>
<comment type="caution">
    <text evidence="2">The sequence shown here is derived from an EMBL/GenBank/DDBJ whole genome shotgun (WGS) entry which is preliminary data.</text>
</comment>
<organism evidence="2 3">
    <name type="scientific">Mycena pura</name>
    <dbReference type="NCBI Taxonomy" id="153505"/>
    <lineage>
        <taxon>Eukaryota</taxon>
        <taxon>Fungi</taxon>
        <taxon>Dikarya</taxon>
        <taxon>Basidiomycota</taxon>
        <taxon>Agaricomycotina</taxon>
        <taxon>Agaricomycetes</taxon>
        <taxon>Agaricomycetidae</taxon>
        <taxon>Agaricales</taxon>
        <taxon>Marasmiineae</taxon>
        <taxon>Mycenaceae</taxon>
        <taxon>Mycena</taxon>
    </lineage>
</organism>
<feature type="compositionally biased region" description="Polar residues" evidence="1">
    <location>
        <begin position="137"/>
        <end position="148"/>
    </location>
</feature>
<proteinExistence type="predicted"/>
<reference evidence="2" key="1">
    <citation type="submission" date="2023-03" db="EMBL/GenBank/DDBJ databases">
        <title>Massive genome expansion in bonnet fungi (Mycena s.s.) driven by repeated elements and novel gene families across ecological guilds.</title>
        <authorList>
            <consortium name="Lawrence Berkeley National Laboratory"/>
            <person name="Harder C.B."/>
            <person name="Miyauchi S."/>
            <person name="Viragh M."/>
            <person name="Kuo A."/>
            <person name="Thoen E."/>
            <person name="Andreopoulos B."/>
            <person name="Lu D."/>
            <person name="Skrede I."/>
            <person name="Drula E."/>
            <person name="Henrissat B."/>
            <person name="Morin E."/>
            <person name="Kohler A."/>
            <person name="Barry K."/>
            <person name="LaButti K."/>
            <person name="Morin E."/>
            <person name="Salamov A."/>
            <person name="Lipzen A."/>
            <person name="Mereny Z."/>
            <person name="Hegedus B."/>
            <person name="Baldrian P."/>
            <person name="Stursova M."/>
            <person name="Weitz H."/>
            <person name="Taylor A."/>
            <person name="Grigoriev I.V."/>
            <person name="Nagy L.G."/>
            <person name="Martin F."/>
            <person name="Kauserud H."/>
        </authorList>
    </citation>
    <scope>NUCLEOTIDE SEQUENCE</scope>
    <source>
        <strain evidence="2">9144</strain>
    </source>
</reference>
<dbReference type="Proteomes" id="UP001219525">
    <property type="component" value="Unassembled WGS sequence"/>
</dbReference>
<dbReference type="EMBL" id="JARJCW010000066">
    <property type="protein sequence ID" value="KAJ7199858.1"/>
    <property type="molecule type" value="Genomic_DNA"/>
</dbReference>
<gene>
    <name evidence="2" type="ORF">GGX14DRAFT_572569</name>
</gene>
<protein>
    <submittedName>
        <fullName evidence="2">Uncharacterized protein</fullName>
    </submittedName>
</protein>
<evidence type="ECO:0000256" key="1">
    <source>
        <dbReference type="SAM" id="MobiDB-lite"/>
    </source>
</evidence>